<comment type="caution">
    <text evidence="1">The sequence shown here is derived from an EMBL/GenBank/DDBJ whole genome shotgun (WGS) entry which is preliminary data.</text>
</comment>
<name>A0A5J4UQY4_9EUKA</name>
<sequence length="170" mass="20167">MHNFSYRNAQIFTIPPYIEYRAIAFKEGRRNISSVIYGPKCIETDMLVNKLLQNDLQNGNVEVHESYEFDDDGKQMIMCAVKYRSREAGEITWDIIQDSVKLRIQFLWIDSEILCNEIWFKYDLRQLRNKGTIFNEIFNEITIIDDLKRTGRESRIPNYSQNRDLALLAE</sequence>
<protein>
    <submittedName>
        <fullName evidence="1">Uncharacterized protein</fullName>
    </submittedName>
</protein>
<dbReference type="AlphaFoldDB" id="A0A5J4UQY4"/>
<dbReference type="Proteomes" id="UP000324800">
    <property type="component" value="Unassembled WGS sequence"/>
</dbReference>
<accession>A0A5J4UQY4</accession>
<evidence type="ECO:0000313" key="1">
    <source>
        <dbReference type="EMBL" id="KAA6372195.1"/>
    </source>
</evidence>
<gene>
    <name evidence="1" type="ORF">EZS28_032278</name>
</gene>
<dbReference type="EMBL" id="SNRW01013804">
    <property type="protein sequence ID" value="KAA6372195.1"/>
    <property type="molecule type" value="Genomic_DNA"/>
</dbReference>
<proteinExistence type="predicted"/>
<reference evidence="1 2" key="1">
    <citation type="submission" date="2019-03" db="EMBL/GenBank/DDBJ databases">
        <title>Single cell metagenomics reveals metabolic interactions within the superorganism composed of flagellate Streblomastix strix and complex community of Bacteroidetes bacteria on its surface.</title>
        <authorList>
            <person name="Treitli S.C."/>
            <person name="Kolisko M."/>
            <person name="Husnik F."/>
            <person name="Keeling P."/>
            <person name="Hampl V."/>
        </authorList>
    </citation>
    <scope>NUCLEOTIDE SEQUENCE [LARGE SCALE GENOMIC DNA]</scope>
    <source>
        <strain evidence="1">ST1C</strain>
    </source>
</reference>
<evidence type="ECO:0000313" key="2">
    <source>
        <dbReference type="Proteomes" id="UP000324800"/>
    </source>
</evidence>
<organism evidence="1 2">
    <name type="scientific">Streblomastix strix</name>
    <dbReference type="NCBI Taxonomy" id="222440"/>
    <lineage>
        <taxon>Eukaryota</taxon>
        <taxon>Metamonada</taxon>
        <taxon>Preaxostyla</taxon>
        <taxon>Oxymonadida</taxon>
        <taxon>Streblomastigidae</taxon>
        <taxon>Streblomastix</taxon>
    </lineage>
</organism>